<dbReference type="EMBL" id="BAAARK010000006">
    <property type="protein sequence ID" value="GAA2657713.1"/>
    <property type="molecule type" value="Genomic_DNA"/>
</dbReference>
<evidence type="ECO:0008006" key="3">
    <source>
        <dbReference type="Google" id="ProtNLM"/>
    </source>
</evidence>
<dbReference type="Proteomes" id="UP001500994">
    <property type="component" value="Unassembled WGS sequence"/>
</dbReference>
<sequence>MTVQLRGVCPRSLGERQVPDQIEEWNARFGPWLREGRNVFLHTVVEGGTGQFPAACAALLDRTYSSTMLVRMS</sequence>
<keyword evidence="2" id="KW-1185">Reference proteome</keyword>
<comment type="caution">
    <text evidence="1">The sequence shown here is derived from an EMBL/GenBank/DDBJ whole genome shotgun (WGS) entry which is preliminary data.</text>
</comment>
<protein>
    <recommendedName>
        <fullName evidence="3">Transposase</fullName>
    </recommendedName>
</protein>
<organism evidence="1 2">
    <name type="scientific">Streptomyces lunalinharesii</name>
    <dbReference type="NCBI Taxonomy" id="333384"/>
    <lineage>
        <taxon>Bacteria</taxon>
        <taxon>Bacillati</taxon>
        <taxon>Actinomycetota</taxon>
        <taxon>Actinomycetes</taxon>
        <taxon>Kitasatosporales</taxon>
        <taxon>Streptomycetaceae</taxon>
        <taxon>Streptomyces</taxon>
    </lineage>
</organism>
<evidence type="ECO:0000313" key="1">
    <source>
        <dbReference type="EMBL" id="GAA2657713.1"/>
    </source>
</evidence>
<accession>A0ABN3RQ03</accession>
<gene>
    <name evidence="1" type="ORF">GCM10009864_25280</name>
</gene>
<proteinExistence type="predicted"/>
<evidence type="ECO:0000313" key="2">
    <source>
        <dbReference type="Proteomes" id="UP001500994"/>
    </source>
</evidence>
<reference evidence="1 2" key="1">
    <citation type="journal article" date="2019" name="Int. J. Syst. Evol. Microbiol.">
        <title>The Global Catalogue of Microorganisms (GCM) 10K type strain sequencing project: providing services to taxonomists for standard genome sequencing and annotation.</title>
        <authorList>
            <consortium name="The Broad Institute Genomics Platform"/>
            <consortium name="The Broad Institute Genome Sequencing Center for Infectious Disease"/>
            <person name="Wu L."/>
            <person name="Ma J."/>
        </authorList>
    </citation>
    <scope>NUCLEOTIDE SEQUENCE [LARGE SCALE GENOMIC DNA]</scope>
    <source>
        <strain evidence="1 2">JCM 16374</strain>
    </source>
</reference>
<name>A0ABN3RQ03_9ACTN</name>